<keyword evidence="2" id="KW-1185">Reference proteome</keyword>
<dbReference type="AlphaFoldDB" id="A0A8R2B473"/>
<dbReference type="PANTHER" id="PTHR45913">
    <property type="entry name" value="EPM2A-INTERACTING PROTEIN 1"/>
    <property type="match status" value="1"/>
</dbReference>
<reference evidence="2" key="1">
    <citation type="submission" date="2010-06" db="EMBL/GenBank/DDBJ databases">
        <authorList>
            <person name="Jiang H."/>
            <person name="Abraham K."/>
            <person name="Ali S."/>
            <person name="Alsbrooks S.L."/>
            <person name="Anim B.N."/>
            <person name="Anosike U.S."/>
            <person name="Attaway T."/>
            <person name="Bandaranaike D.P."/>
            <person name="Battles P.K."/>
            <person name="Bell S.N."/>
            <person name="Bell A.V."/>
            <person name="Beltran B."/>
            <person name="Bickham C."/>
            <person name="Bustamante Y."/>
            <person name="Caleb T."/>
            <person name="Canada A."/>
            <person name="Cardenas V."/>
            <person name="Carter K."/>
            <person name="Chacko J."/>
            <person name="Chandrabose M.N."/>
            <person name="Chavez D."/>
            <person name="Chavez A."/>
            <person name="Chen L."/>
            <person name="Chu H.-S."/>
            <person name="Claassen K.J."/>
            <person name="Cockrell R."/>
            <person name="Collins M."/>
            <person name="Cooper J.A."/>
            <person name="Cree A."/>
            <person name="Curry S.M."/>
            <person name="Da Y."/>
            <person name="Dao M.D."/>
            <person name="Das B."/>
            <person name="Davila M.-L."/>
            <person name="Davy-Carroll L."/>
            <person name="Denson S."/>
            <person name="Dinh H."/>
            <person name="Ebong V.E."/>
            <person name="Edwards J.R."/>
            <person name="Egan A."/>
            <person name="El-Daye J."/>
            <person name="Escobedo L."/>
            <person name="Fernandez S."/>
            <person name="Fernando P.R."/>
            <person name="Flagg N."/>
            <person name="Forbes L.D."/>
            <person name="Fowler R.G."/>
            <person name="Fu Q."/>
            <person name="Gabisi R.A."/>
            <person name="Ganer J."/>
            <person name="Garbino Pronczuk A."/>
            <person name="Garcia R.M."/>
            <person name="Garner T."/>
            <person name="Garrett T.E."/>
            <person name="Gonzalez D.A."/>
            <person name="Hamid H."/>
            <person name="Hawkins E.S."/>
            <person name="Hirani K."/>
            <person name="Hogues M.E."/>
            <person name="Hollins B."/>
            <person name="Hsiao C.-H."/>
            <person name="Jabil R."/>
            <person name="James M.L."/>
            <person name="Jhangiani S.N."/>
            <person name="Johnson B."/>
            <person name="Johnson Q."/>
            <person name="Joshi V."/>
            <person name="Kalu J.B."/>
            <person name="Kam C."/>
            <person name="Kashfia A."/>
            <person name="Keebler J."/>
            <person name="Kisamo H."/>
            <person name="Kovar C.L."/>
            <person name="Lago L.A."/>
            <person name="Lai C.-Y."/>
            <person name="Laidlaw J."/>
            <person name="Lara F."/>
            <person name="Le T.-K."/>
            <person name="Lee S.L."/>
            <person name="Legall F.H."/>
            <person name="Lemon S.J."/>
            <person name="Lewis L.R."/>
            <person name="Li B."/>
            <person name="Liu Y."/>
            <person name="Liu Y.-S."/>
            <person name="Lopez J."/>
            <person name="Lozado R.J."/>
            <person name="Lu J."/>
            <person name="Madu R.C."/>
            <person name="Maheshwari M."/>
            <person name="Maheshwari R."/>
            <person name="Malloy K."/>
            <person name="Martinez E."/>
            <person name="Mathew T."/>
            <person name="Mercado I.C."/>
            <person name="Mercado C."/>
            <person name="Meyer B."/>
            <person name="Montgomery K."/>
            <person name="Morgan M.B."/>
            <person name="Munidasa M."/>
            <person name="Nazareth L.V."/>
            <person name="Nelson J."/>
            <person name="Ng B.M."/>
            <person name="Nguyen N.B."/>
            <person name="Nguyen P.Q."/>
            <person name="Nguyen T."/>
            <person name="Obregon M."/>
            <person name="Okwuonu G.O."/>
            <person name="Onwere C.G."/>
            <person name="Orozco G."/>
            <person name="Parra A."/>
            <person name="Patel S."/>
            <person name="Patil S."/>
            <person name="Perez A."/>
            <person name="Perez Y."/>
            <person name="Pham C."/>
            <person name="Primus E.L."/>
            <person name="Pu L.-L."/>
            <person name="Puazo M."/>
            <person name="Qin X."/>
            <person name="Quiroz J.B."/>
            <person name="Reese J."/>
            <person name="Richards S."/>
            <person name="Rives C.M."/>
            <person name="Robberts R."/>
            <person name="Ruiz S.J."/>
            <person name="Ruiz M.J."/>
            <person name="Santibanez J."/>
            <person name="Schneider B.W."/>
            <person name="Sisson I."/>
            <person name="Smith M."/>
            <person name="Sodergren E."/>
            <person name="Song X.-Z."/>
            <person name="Song B.B."/>
            <person name="Summersgill H."/>
            <person name="Thelus R."/>
            <person name="Thornton R.D."/>
            <person name="Trejos Z.Y."/>
            <person name="Usmani K."/>
            <person name="Vattathil S."/>
            <person name="Villasana D."/>
            <person name="Walker D.L."/>
            <person name="Wang S."/>
            <person name="Wang K."/>
            <person name="White C.S."/>
            <person name="Williams A.C."/>
            <person name="Williamson J."/>
            <person name="Wilson K."/>
            <person name="Woghiren I.O."/>
            <person name="Woodworth J.R."/>
            <person name="Worley K.C."/>
            <person name="Wright R.A."/>
            <person name="Wu W."/>
            <person name="Young L."/>
            <person name="Zhang L."/>
            <person name="Zhang J."/>
            <person name="Zhu Y."/>
            <person name="Muzny D.M."/>
            <person name="Weinstock G."/>
            <person name="Gibbs R.A."/>
        </authorList>
    </citation>
    <scope>NUCLEOTIDE SEQUENCE [LARGE SCALE GENOMIC DNA]</scope>
    <source>
        <strain evidence="2">LSR1</strain>
    </source>
</reference>
<dbReference type="RefSeq" id="XP_008180987.1">
    <property type="nucleotide sequence ID" value="XM_008182765.1"/>
</dbReference>
<dbReference type="OrthoDB" id="6625528at2759"/>
<accession>A0A8R2B473</accession>
<dbReference type="EnsemblMetazoa" id="XM_008182765.1">
    <property type="protein sequence ID" value="XP_008180987.1"/>
    <property type="gene ID" value="LOC103308757"/>
</dbReference>
<proteinExistence type="predicted"/>
<evidence type="ECO:0000313" key="2">
    <source>
        <dbReference type="Proteomes" id="UP000007819"/>
    </source>
</evidence>
<protein>
    <submittedName>
        <fullName evidence="1">Uncharacterized protein</fullName>
    </submittedName>
</protein>
<name>A0A8R2B473_ACYPI</name>
<dbReference type="KEGG" id="api:103308757"/>
<dbReference type="PANTHER" id="PTHR45913:SF19">
    <property type="entry name" value="LOW QUALITY PROTEIN: ZINC FINGER BED DOMAIN-CONTAINING PROTEIN 5-LIKE"/>
    <property type="match status" value="1"/>
</dbReference>
<reference evidence="1" key="2">
    <citation type="submission" date="2022-06" db="UniProtKB">
        <authorList>
            <consortium name="EnsemblMetazoa"/>
        </authorList>
    </citation>
    <scope>IDENTIFICATION</scope>
</reference>
<organism evidence="1 2">
    <name type="scientific">Acyrthosiphon pisum</name>
    <name type="common">Pea aphid</name>
    <dbReference type="NCBI Taxonomy" id="7029"/>
    <lineage>
        <taxon>Eukaryota</taxon>
        <taxon>Metazoa</taxon>
        <taxon>Ecdysozoa</taxon>
        <taxon>Arthropoda</taxon>
        <taxon>Hexapoda</taxon>
        <taxon>Insecta</taxon>
        <taxon>Pterygota</taxon>
        <taxon>Neoptera</taxon>
        <taxon>Paraneoptera</taxon>
        <taxon>Hemiptera</taxon>
        <taxon>Sternorrhyncha</taxon>
        <taxon>Aphidomorpha</taxon>
        <taxon>Aphidoidea</taxon>
        <taxon>Aphididae</taxon>
        <taxon>Macrosiphini</taxon>
        <taxon>Acyrthosiphon</taxon>
    </lineage>
</organism>
<dbReference type="Proteomes" id="UP000007819">
    <property type="component" value="Unassembled WGS sequence"/>
</dbReference>
<dbReference type="GeneID" id="103308757"/>
<evidence type="ECO:0000313" key="1">
    <source>
        <dbReference type="EnsemblMetazoa" id="XP_008180987.1"/>
    </source>
</evidence>
<sequence>MDKFLNSSRKRDNPEVISNIEKKQKIRKYDDSYLNFGFTSTVVANVEHPQCVVCLKVMAVESMLPNKMKRHLETVHGHLVNKPRDYFVSKLKAMAQQKHIFTKQATIPSKALLSSYKVAWRIAKSKKPHTIAENLILPAAMDMVSIMIGDAAAKQLQNVPLSDNTISRRIQDMAEDINDQLIEKLIGNDFAIQLDEATDSHNDAHLICYVRVAVIKSKYRGKLNTEKEMRIALSKFTPRFDDLMQQKQAQPSH</sequence>